<accession>A0A6N2UUU9</accession>
<evidence type="ECO:0000313" key="3">
    <source>
        <dbReference type="EMBL" id="KAB7462553.1"/>
    </source>
</evidence>
<comment type="similarity">
    <text evidence="1">Belongs to the short-chain dehydrogenases/reductases (SDR) family.</text>
</comment>
<gene>
    <name evidence="4" type="primary">fabG_1</name>
    <name evidence="4" type="ORF">BDLFYP24_00583</name>
    <name evidence="3" type="ORF">GBB04_01925</name>
</gene>
<dbReference type="InterPro" id="IPR036291">
    <property type="entry name" value="NAD(P)-bd_dom_sf"/>
</dbReference>
<keyword evidence="2 4" id="KW-0560">Oxidoreductase</keyword>
<dbReference type="Proteomes" id="UP000429211">
    <property type="component" value="Unassembled WGS sequence"/>
</dbReference>
<dbReference type="EMBL" id="WDPD01000001">
    <property type="protein sequence ID" value="KAB7462553.1"/>
    <property type="molecule type" value="Genomic_DNA"/>
</dbReference>
<dbReference type="InterPro" id="IPR002347">
    <property type="entry name" value="SDR_fam"/>
</dbReference>
<dbReference type="EC" id="1.1.1.100" evidence="4"/>
<sequence>MIKQVGKAALRLSRACSAFIQTLKAGGVNTIALNQIQNHDALSGKRIVITGGGSGIGFAIAKQCVESGATVLITGRNEKKLKTAAAKLDEKRMRYLVWDIADSSQADAKVAQCVDLLDGHVDAVINNAGMQPHEFFPNVSVDEWNRIYETNSRGTFFASQAFCKHWMEHPSHSYRHLVNISSQGGFVGATYPYRMSKWDIRGLTVGLGLQMAPYGVLVNGVAPGVVKTAMQGFAMKQGDNGYCNQNPLGRVALPEEIAQFVVFMLSGACNFMVGQTVVLDGGYSLKN</sequence>
<dbReference type="RefSeq" id="WP_034520487.1">
    <property type="nucleotide sequence ID" value="NZ_CACRSP010000015.1"/>
</dbReference>
<dbReference type="PANTHER" id="PTHR42760:SF115">
    <property type="entry name" value="3-OXOACYL-[ACYL-CARRIER-PROTEIN] REDUCTASE FABG"/>
    <property type="match status" value="1"/>
</dbReference>
<dbReference type="Gene3D" id="3.40.50.720">
    <property type="entry name" value="NAD(P)-binding Rossmann-like Domain"/>
    <property type="match status" value="1"/>
</dbReference>
<evidence type="ECO:0000256" key="2">
    <source>
        <dbReference type="ARBA" id="ARBA00023002"/>
    </source>
</evidence>
<dbReference type="GO" id="GO:0004316">
    <property type="term" value="F:3-oxoacyl-[acyl-carrier-protein] reductase (NADPH) activity"/>
    <property type="evidence" value="ECO:0007669"/>
    <property type="project" value="UniProtKB-EC"/>
</dbReference>
<name>A0A6N2UUU9_9BIFI</name>
<dbReference type="PRINTS" id="PR00081">
    <property type="entry name" value="GDHRDH"/>
</dbReference>
<dbReference type="PANTHER" id="PTHR42760">
    <property type="entry name" value="SHORT-CHAIN DEHYDROGENASES/REDUCTASES FAMILY MEMBER"/>
    <property type="match status" value="1"/>
</dbReference>
<reference evidence="3 5" key="1">
    <citation type="journal article" date="2019" name="Nat. Med.">
        <title>A library of human gut bacterial isolates paired with longitudinal multiomics data enables mechanistic microbiome research.</title>
        <authorList>
            <person name="Poyet M."/>
            <person name="Groussin M."/>
            <person name="Gibbons S.M."/>
            <person name="Avila-Pacheco J."/>
            <person name="Jiang X."/>
            <person name="Kearney S.M."/>
            <person name="Perrotta A.R."/>
            <person name="Berdy B."/>
            <person name="Zhao S."/>
            <person name="Lieberman T.D."/>
            <person name="Swanson P.K."/>
            <person name="Smith M."/>
            <person name="Roesemann S."/>
            <person name="Alexander J.E."/>
            <person name="Rich S.A."/>
            <person name="Livny J."/>
            <person name="Vlamakis H."/>
            <person name="Clish C."/>
            <person name="Bullock K."/>
            <person name="Deik A."/>
            <person name="Scott J."/>
            <person name="Pierce K.A."/>
            <person name="Xavier R.J."/>
            <person name="Alm E.J."/>
        </authorList>
    </citation>
    <scope>NUCLEOTIDE SEQUENCE [LARGE SCALE GENOMIC DNA]</scope>
    <source>
        <strain evidence="3 5">BIOML-A2</strain>
    </source>
</reference>
<dbReference type="EMBL" id="CACRSP010000015">
    <property type="protein sequence ID" value="VYT21450.1"/>
    <property type="molecule type" value="Genomic_DNA"/>
</dbReference>
<protein>
    <submittedName>
        <fullName evidence="4">3-oxoacyl-[acyl-carrier-protein] reductase FabG</fullName>
        <ecNumber evidence="4">1.1.1.100</ecNumber>
    </submittedName>
    <submittedName>
        <fullName evidence="3">SDR family oxidoreductase</fullName>
    </submittedName>
</protein>
<dbReference type="CDD" id="cd05233">
    <property type="entry name" value="SDR_c"/>
    <property type="match status" value="1"/>
</dbReference>
<evidence type="ECO:0000256" key="1">
    <source>
        <dbReference type="ARBA" id="ARBA00006484"/>
    </source>
</evidence>
<organism evidence="4">
    <name type="scientific">Bifidobacterium dentium</name>
    <dbReference type="NCBI Taxonomy" id="1689"/>
    <lineage>
        <taxon>Bacteria</taxon>
        <taxon>Bacillati</taxon>
        <taxon>Actinomycetota</taxon>
        <taxon>Actinomycetes</taxon>
        <taxon>Bifidobacteriales</taxon>
        <taxon>Bifidobacteriaceae</taxon>
        <taxon>Bifidobacterium</taxon>
    </lineage>
</organism>
<evidence type="ECO:0000313" key="5">
    <source>
        <dbReference type="Proteomes" id="UP000429211"/>
    </source>
</evidence>
<evidence type="ECO:0000313" key="4">
    <source>
        <dbReference type="EMBL" id="VYT21450.1"/>
    </source>
</evidence>
<dbReference type="Pfam" id="PF00106">
    <property type="entry name" value="adh_short"/>
    <property type="match status" value="1"/>
</dbReference>
<proteinExistence type="inferred from homology"/>
<dbReference type="FunFam" id="3.40.50.720:FF:000084">
    <property type="entry name" value="Short-chain dehydrogenase reductase"/>
    <property type="match status" value="1"/>
</dbReference>
<dbReference type="SUPFAM" id="SSF51735">
    <property type="entry name" value="NAD(P)-binding Rossmann-fold domains"/>
    <property type="match status" value="1"/>
</dbReference>
<dbReference type="AlphaFoldDB" id="A0A6N2UUU9"/>
<reference evidence="4" key="2">
    <citation type="submission" date="2019-11" db="EMBL/GenBank/DDBJ databases">
        <authorList>
            <person name="Feng L."/>
        </authorList>
    </citation>
    <scope>NUCLEOTIDE SEQUENCE</scope>
    <source>
        <strain evidence="4">BdentiumLFYP24</strain>
    </source>
</reference>